<keyword evidence="3" id="KW-1185">Reference proteome</keyword>
<dbReference type="Proteomes" id="UP001320702">
    <property type="component" value="Unassembled WGS sequence"/>
</dbReference>
<evidence type="ECO:0000313" key="3">
    <source>
        <dbReference type="Proteomes" id="UP001320702"/>
    </source>
</evidence>
<organism evidence="2 3">
    <name type="scientific">Paracoccus maritimus</name>
    <dbReference type="NCBI Taxonomy" id="2933292"/>
    <lineage>
        <taxon>Bacteria</taxon>
        <taxon>Pseudomonadati</taxon>
        <taxon>Pseudomonadota</taxon>
        <taxon>Alphaproteobacteria</taxon>
        <taxon>Rhodobacterales</taxon>
        <taxon>Paracoccaceae</taxon>
        <taxon>Paracoccus</taxon>
    </lineage>
</organism>
<feature type="compositionally biased region" description="Low complexity" evidence="1">
    <location>
        <begin position="67"/>
        <end position="78"/>
    </location>
</feature>
<accession>A0ABT2K4E7</accession>
<proteinExistence type="predicted"/>
<dbReference type="InterPro" id="IPR021233">
    <property type="entry name" value="DUF2783"/>
</dbReference>
<reference evidence="2 3" key="1">
    <citation type="submission" date="2022-04" db="EMBL/GenBank/DDBJ databases">
        <title>Paracoccus sp. YLB-12 draft genome sequence.</title>
        <authorList>
            <person name="Yu L."/>
        </authorList>
    </citation>
    <scope>NUCLEOTIDE SEQUENCE [LARGE SCALE GENOMIC DNA]</scope>
    <source>
        <strain evidence="2 3">YLB-12</strain>
    </source>
</reference>
<gene>
    <name evidence="2" type="ORF">MU516_00885</name>
</gene>
<evidence type="ECO:0000256" key="1">
    <source>
        <dbReference type="SAM" id="MobiDB-lite"/>
    </source>
</evidence>
<dbReference type="EMBL" id="JANAVZ010000001">
    <property type="protein sequence ID" value="MCT4331418.1"/>
    <property type="molecule type" value="Genomic_DNA"/>
</dbReference>
<evidence type="ECO:0000313" key="2">
    <source>
        <dbReference type="EMBL" id="MCT4331418.1"/>
    </source>
</evidence>
<feature type="region of interest" description="Disordered" evidence="1">
    <location>
        <begin position="63"/>
        <end position="86"/>
    </location>
</feature>
<dbReference type="Pfam" id="PF10932">
    <property type="entry name" value="DUF2783"/>
    <property type="match status" value="1"/>
</dbReference>
<name>A0ABT2K4E7_9RHOB</name>
<protein>
    <submittedName>
        <fullName evidence="2">DUF2783 domain-containing protein</fullName>
    </submittedName>
</protein>
<dbReference type="RefSeq" id="WP_260275328.1">
    <property type="nucleotide sequence ID" value="NZ_JANAVZ010000001.1"/>
</dbReference>
<sequence length="86" mass="9191">MAELRTDVNLSGHDDLYAALLRLHEDRTEAESLKIWSRLVLLLANHIGDAEVVLQAIALARPGGAGADAHPADATGPDRMPEGRGQ</sequence>
<comment type="caution">
    <text evidence="2">The sequence shown here is derived from an EMBL/GenBank/DDBJ whole genome shotgun (WGS) entry which is preliminary data.</text>
</comment>